<organism evidence="2 3">
    <name type="scientific">Nephila pilipes</name>
    <name type="common">Giant wood spider</name>
    <name type="synonym">Nephila maculata</name>
    <dbReference type="NCBI Taxonomy" id="299642"/>
    <lineage>
        <taxon>Eukaryota</taxon>
        <taxon>Metazoa</taxon>
        <taxon>Ecdysozoa</taxon>
        <taxon>Arthropoda</taxon>
        <taxon>Chelicerata</taxon>
        <taxon>Arachnida</taxon>
        <taxon>Araneae</taxon>
        <taxon>Araneomorphae</taxon>
        <taxon>Entelegynae</taxon>
        <taxon>Araneoidea</taxon>
        <taxon>Nephilidae</taxon>
        <taxon>Nephila</taxon>
    </lineage>
</organism>
<accession>A0A8X6P8U0</accession>
<comment type="caution">
    <text evidence="2">The sequence shown here is derived from an EMBL/GenBank/DDBJ whole genome shotgun (WGS) entry which is preliminary data.</text>
</comment>
<feature type="region of interest" description="Disordered" evidence="1">
    <location>
        <begin position="1"/>
        <end position="39"/>
    </location>
</feature>
<dbReference type="OrthoDB" id="2373987at2759"/>
<dbReference type="EMBL" id="BMAW01112813">
    <property type="protein sequence ID" value="GFT54590.1"/>
    <property type="molecule type" value="Genomic_DNA"/>
</dbReference>
<gene>
    <name evidence="2" type="ORF">NPIL_307141</name>
</gene>
<keyword evidence="3" id="KW-1185">Reference proteome</keyword>
<protein>
    <submittedName>
        <fullName evidence="2">Uncharacterized protein</fullName>
    </submittedName>
</protein>
<dbReference type="AlphaFoldDB" id="A0A8X6P8U0"/>
<feature type="compositionally biased region" description="Polar residues" evidence="1">
    <location>
        <begin position="8"/>
        <end position="17"/>
    </location>
</feature>
<reference evidence="2" key="1">
    <citation type="submission" date="2020-08" db="EMBL/GenBank/DDBJ databases">
        <title>Multicomponent nature underlies the extraordinary mechanical properties of spider dragline silk.</title>
        <authorList>
            <person name="Kono N."/>
            <person name="Nakamura H."/>
            <person name="Mori M."/>
            <person name="Yoshida Y."/>
            <person name="Ohtoshi R."/>
            <person name="Malay A.D."/>
            <person name="Moran D.A.P."/>
            <person name="Tomita M."/>
            <person name="Numata K."/>
            <person name="Arakawa K."/>
        </authorList>
    </citation>
    <scope>NUCLEOTIDE SEQUENCE</scope>
</reference>
<name>A0A8X6P8U0_NEPPI</name>
<evidence type="ECO:0000313" key="3">
    <source>
        <dbReference type="Proteomes" id="UP000887013"/>
    </source>
</evidence>
<proteinExistence type="predicted"/>
<dbReference type="Proteomes" id="UP000887013">
    <property type="component" value="Unassembled WGS sequence"/>
</dbReference>
<evidence type="ECO:0000313" key="2">
    <source>
        <dbReference type="EMBL" id="GFT54590.1"/>
    </source>
</evidence>
<evidence type="ECO:0000256" key="1">
    <source>
        <dbReference type="SAM" id="MobiDB-lite"/>
    </source>
</evidence>
<sequence length="67" mass="7504">MFRCQRGGLSTKSSENMSPTAPPAYSSSTNMNRPPPKEGSLTLEEKRFLVAVERGDLASTRRLFWIN</sequence>